<dbReference type="SMART" id="SM00320">
    <property type="entry name" value="WD40"/>
    <property type="match status" value="10"/>
</dbReference>
<evidence type="ECO:0000256" key="3">
    <source>
        <dbReference type="PROSITE-ProRule" id="PRU00221"/>
    </source>
</evidence>
<accession>A0A1R2CA70</accession>
<dbReference type="InterPro" id="IPR036322">
    <property type="entry name" value="WD40_repeat_dom_sf"/>
</dbReference>
<gene>
    <name evidence="6" type="ORF">SteCoe_12717</name>
</gene>
<dbReference type="PANTHER" id="PTHR19848:SF8">
    <property type="entry name" value="F-BOX AND WD REPEAT DOMAIN CONTAINING 7"/>
    <property type="match status" value="1"/>
</dbReference>
<dbReference type="InterPro" id="IPR019775">
    <property type="entry name" value="WD40_repeat_CS"/>
</dbReference>
<dbReference type="SUPFAM" id="SSF50978">
    <property type="entry name" value="WD40 repeat-like"/>
    <property type="match status" value="2"/>
</dbReference>
<feature type="transmembrane region" description="Helical" evidence="5">
    <location>
        <begin position="1170"/>
        <end position="1189"/>
    </location>
</feature>
<evidence type="ECO:0000313" key="6">
    <source>
        <dbReference type="EMBL" id="OMJ85875.1"/>
    </source>
</evidence>
<protein>
    <submittedName>
        <fullName evidence="6">Uncharacterized protein</fullName>
    </submittedName>
</protein>
<feature type="transmembrane region" description="Helical" evidence="5">
    <location>
        <begin position="1016"/>
        <end position="1037"/>
    </location>
</feature>
<dbReference type="PRINTS" id="PR00320">
    <property type="entry name" value="GPROTEINBRPT"/>
</dbReference>
<evidence type="ECO:0000313" key="7">
    <source>
        <dbReference type="Proteomes" id="UP000187209"/>
    </source>
</evidence>
<feature type="transmembrane region" description="Helical" evidence="5">
    <location>
        <begin position="1196"/>
        <end position="1220"/>
    </location>
</feature>
<dbReference type="Pfam" id="PF00400">
    <property type="entry name" value="WD40"/>
    <property type="match status" value="5"/>
</dbReference>
<comment type="caution">
    <text evidence="6">The sequence shown here is derived from an EMBL/GenBank/DDBJ whole genome shotgun (WGS) entry which is preliminary data.</text>
</comment>
<keyword evidence="5" id="KW-0812">Transmembrane</keyword>
<keyword evidence="1 3" id="KW-0853">WD repeat</keyword>
<proteinExistence type="predicted"/>
<feature type="transmembrane region" description="Helical" evidence="5">
    <location>
        <begin position="1144"/>
        <end position="1164"/>
    </location>
</feature>
<dbReference type="InterPro" id="IPR001680">
    <property type="entry name" value="WD40_rpt"/>
</dbReference>
<evidence type="ECO:0000256" key="1">
    <source>
        <dbReference type="ARBA" id="ARBA00022574"/>
    </source>
</evidence>
<dbReference type="Gene3D" id="2.130.10.10">
    <property type="entry name" value="YVTN repeat-like/Quinoprotein amine dehydrogenase"/>
    <property type="match status" value="3"/>
</dbReference>
<feature type="coiled-coil region" evidence="4">
    <location>
        <begin position="1292"/>
        <end position="1319"/>
    </location>
</feature>
<reference evidence="6 7" key="1">
    <citation type="submission" date="2016-11" db="EMBL/GenBank/DDBJ databases">
        <title>The macronuclear genome of Stentor coeruleus: a giant cell with tiny introns.</title>
        <authorList>
            <person name="Slabodnick M."/>
            <person name="Ruby J.G."/>
            <person name="Reiff S.B."/>
            <person name="Swart E.C."/>
            <person name="Gosai S."/>
            <person name="Prabakaran S."/>
            <person name="Witkowska E."/>
            <person name="Larue G.E."/>
            <person name="Fisher S."/>
            <person name="Freeman R.M."/>
            <person name="Gunawardena J."/>
            <person name="Chu W."/>
            <person name="Stover N.A."/>
            <person name="Gregory B.D."/>
            <person name="Nowacki M."/>
            <person name="Derisi J."/>
            <person name="Roy S.W."/>
            <person name="Marshall W.F."/>
            <person name="Sood P."/>
        </authorList>
    </citation>
    <scope>NUCLEOTIDE SEQUENCE [LARGE SCALE GENOMIC DNA]</scope>
    <source>
        <strain evidence="6">WM001</strain>
    </source>
</reference>
<name>A0A1R2CA70_9CILI</name>
<organism evidence="6 7">
    <name type="scientific">Stentor coeruleus</name>
    <dbReference type="NCBI Taxonomy" id="5963"/>
    <lineage>
        <taxon>Eukaryota</taxon>
        <taxon>Sar</taxon>
        <taxon>Alveolata</taxon>
        <taxon>Ciliophora</taxon>
        <taxon>Postciliodesmatophora</taxon>
        <taxon>Heterotrichea</taxon>
        <taxon>Heterotrichida</taxon>
        <taxon>Stentoridae</taxon>
        <taxon>Stentor</taxon>
    </lineage>
</organism>
<keyword evidence="2" id="KW-0677">Repeat</keyword>
<feature type="repeat" description="WD" evidence="3">
    <location>
        <begin position="139"/>
        <end position="172"/>
    </location>
</feature>
<dbReference type="PROSITE" id="PS50082">
    <property type="entry name" value="WD_REPEATS_2"/>
    <property type="match status" value="5"/>
</dbReference>
<dbReference type="PROSITE" id="PS00678">
    <property type="entry name" value="WD_REPEATS_1"/>
    <property type="match status" value="3"/>
</dbReference>
<keyword evidence="7" id="KW-1185">Reference proteome</keyword>
<dbReference type="InterPro" id="IPR020472">
    <property type="entry name" value="WD40_PAC1"/>
</dbReference>
<feature type="repeat" description="WD" evidence="3">
    <location>
        <begin position="573"/>
        <end position="614"/>
    </location>
</feature>
<dbReference type="PANTHER" id="PTHR19848">
    <property type="entry name" value="WD40 REPEAT PROTEIN"/>
    <property type="match status" value="1"/>
</dbReference>
<sequence>MSVSILSQPLIDDEIPENSKENSSEKHLNDIKNILKLFELMRSIKVVDNLMIKPALSEDNNIEVCSLTFNSKYLVLGYNNSLVSLLNIDSKESIEILKNDKQLTSIECGKKTNNIAIASDDGIINYWEDIEKNKKPIEFEAHDSKINSMDISIKNTYLASCSDDDTVKIWKIPKFEKYFKIIEEESINKVLFTTDEANIIIGSSDNYIKVLDINSLNILHRFQSETEIISLAFTANTIGKLLASSYESQFMVWDLHKDSLYFEFSSQEIMISNVAFSLDGKYIAAGFQKESFLIRLWNLKSKSIESEIDNHNFPIKKVFFSQDKKFLVGIDEKEIILQKLECKEKDIITTLKKDPNSMALNSDYTNLAIACEENKIEILKFEDLKVTESSFEVPSPAKSLCFGNTDKLKDFIIYGLKNGNVFIKNFVAKIEKRKSINIYEQNSTNEQRIYEGKGCIIAIALCNKDDLLAISETASFNITIYVLDGKKKTILSGHKGQVTCFAFYKDNEYLLSGSNDKSIIKWELKTLNASHKFRGHDGWVTAIAVYQDFAASGSTDNTIIIWNLKYSRQEYAFNGHTGKITSVGFSEHGDFLVSGSFDNFIKVWNLKNKTLEYSISAHSKNISSVIFYKSMNLLISSSNDRTVKLWNFSNNQDIKLFNKSKNANEDLKIEDLKIDELIISPCKKYAIIRKNKLYEVISKFTVEYDLEYYDADEWECYFDEKSFIVLKRNGGECIKVNPQSGENAENETINSNQTNDLNQSYKIKFNELNRLFESGYQNVLHHKYLIAWLKQRTQTSISVNALNCTVGHNKYTGIHFAAYKGLHSKIKELFKNPKVPLKADIFGYSPIRYSIERQNHQCTDLLIKYLITLSNNSQRDIFIASLHAISKDLPLIIRGSSRQLQKFFNVCLYEVADHVYFGETQKSLPIIILNSTMKHELKDFTEYSGKKNKKASSDGKQKRIKKPLLLKSSRIPFDGNFYIVTSFEIVESLIGYENEDIFRTEFIQYIIQYNWNDIEIFIWIIPILQLANVLAVYFSIIFFSNESIIANAIVMILTVLFAAIEITQIIKDASFYFTDFWNYIDLARVLTTGFFYCSLSFWDEESYGFFIFECVIMLFSLIRGISVFRVFESTRYYIRLIFISSEEIIPFMCIFVYSVVSFGVMNIIAKKSDVSLQEIFYMPFAFTVGVIDIDQDTTPLIGFMILLAITINIIIMLNMIISILGDCFDEFQYKADIYNYKEMISVIYEFKCIRRCFGSRESNEEYYHVCIDAFKNSKSCWRGKVLNLRDFVSDFKAKNKRKQNELMEKIDKIEKDKKDEKNRFKRIVGFFEETAQKIDKIEKVEENRFKRIDEHFEKIKGESS</sequence>
<keyword evidence="4" id="KW-0175">Coiled coil</keyword>
<dbReference type="EMBL" id="MPUH01000223">
    <property type="protein sequence ID" value="OMJ85875.1"/>
    <property type="molecule type" value="Genomic_DNA"/>
</dbReference>
<feature type="repeat" description="WD" evidence="3">
    <location>
        <begin position="491"/>
        <end position="532"/>
    </location>
</feature>
<feature type="repeat" description="WD" evidence="3">
    <location>
        <begin position="533"/>
        <end position="572"/>
    </location>
</feature>
<feature type="transmembrane region" description="Helical" evidence="5">
    <location>
        <begin position="1044"/>
        <end position="1066"/>
    </location>
</feature>
<dbReference type="Proteomes" id="UP000187209">
    <property type="component" value="Unassembled WGS sequence"/>
</dbReference>
<dbReference type="InterPro" id="IPR036770">
    <property type="entry name" value="Ankyrin_rpt-contain_sf"/>
</dbReference>
<keyword evidence="5" id="KW-0472">Membrane</keyword>
<dbReference type="PROSITE" id="PS50294">
    <property type="entry name" value="WD_REPEATS_REGION"/>
    <property type="match status" value="5"/>
</dbReference>
<keyword evidence="5" id="KW-1133">Transmembrane helix</keyword>
<feature type="transmembrane region" description="Helical" evidence="5">
    <location>
        <begin position="1103"/>
        <end position="1124"/>
    </location>
</feature>
<evidence type="ECO:0000256" key="5">
    <source>
        <dbReference type="SAM" id="Phobius"/>
    </source>
</evidence>
<feature type="repeat" description="WD" evidence="3">
    <location>
        <begin position="615"/>
        <end position="656"/>
    </location>
</feature>
<dbReference type="CDD" id="cd00200">
    <property type="entry name" value="WD40"/>
    <property type="match status" value="1"/>
</dbReference>
<dbReference type="InterPro" id="IPR015943">
    <property type="entry name" value="WD40/YVTN_repeat-like_dom_sf"/>
</dbReference>
<dbReference type="SUPFAM" id="SSF48403">
    <property type="entry name" value="Ankyrin repeat"/>
    <property type="match status" value="1"/>
</dbReference>
<evidence type="ECO:0000256" key="4">
    <source>
        <dbReference type="SAM" id="Coils"/>
    </source>
</evidence>
<evidence type="ECO:0000256" key="2">
    <source>
        <dbReference type="ARBA" id="ARBA00022737"/>
    </source>
</evidence>